<proteinExistence type="predicted"/>
<organism evidence="1 2">
    <name type="scientific">Mycoplasma tauri</name>
    <dbReference type="NCBI Taxonomy" id="547987"/>
    <lineage>
        <taxon>Bacteria</taxon>
        <taxon>Bacillati</taxon>
        <taxon>Mycoplasmatota</taxon>
        <taxon>Mollicutes</taxon>
        <taxon>Mycoplasmataceae</taxon>
        <taxon>Mycoplasma</taxon>
    </lineage>
</organism>
<keyword evidence="2" id="KW-1185">Reference proteome</keyword>
<protein>
    <recommendedName>
        <fullName evidence="3">Lipoprotein</fullName>
    </recommendedName>
</protein>
<dbReference type="RefSeq" id="WP_205517516.1">
    <property type="nucleotide sequence ID" value="NZ_CP070479.1"/>
</dbReference>
<sequence length="305" mass="35840">MKPIRKFILSTPIFFPFLTTVVLTSCQTNNKKINDVKTIEDTKRDKKYDEWNSFLKYEYIDALLNLVFDNNKEEKAEYIKNQMNISDDYLKTIKEYLMYANNVTSTNLSDDRGDKKVIPISEFRVELSKLFTKNWLWFFFNLNKFTFAFYNSFNQFSAPLETLSLDVQKNSLELGPFNKPQTNEVLQYVIQSNENSEDYKKEYTVYLLTKEGIILQITISKELDSNNKIITSNPKVSIYSYSFIYPSIFNNQDELKNFSLLKYVQVHQIYEKIPGKSAIKILFDDDFGGEPLRFTIVDVDANTNK</sequence>
<reference evidence="1 2" key="1">
    <citation type="submission" date="2021-09" db="EMBL/GenBank/DDBJ databases">
        <title>WGS of Mycoplasma sp. Zaradi2 strains.</title>
        <authorList>
            <person name="Spergser J."/>
        </authorList>
    </citation>
    <scope>NUCLEOTIDE SEQUENCE [LARGE SCALE GENOMIC DNA]</scope>
    <source>
        <strain evidence="1 2">1331</strain>
    </source>
</reference>
<comment type="caution">
    <text evidence="1">The sequence shown here is derived from an EMBL/GenBank/DDBJ whole genome shotgun (WGS) entry which is preliminary data.</text>
</comment>
<dbReference type="EMBL" id="JAIQBY010000035">
    <property type="protein sequence ID" value="MBZ4195622.1"/>
    <property type="molecule type" value="Genomic_DNA"/>
</dbReference>
<name>A0A953NEP9_9MOLU</name>
<dbReference type="AlphaFoldDB" id="A0A953NEP9"/>
<dbReference type="PROSITE" id="PS51257">
    <property type="entry name" value="PROKAR_LIPOPROTEIN"/>
    <property type="match status" value="1"/>
</dbReference>
<evidence type="ECO:0008006" key="3">
    <source>
        <dbReference type="Google" id="ProtNLM"/>
    </source>
</evidence>
<gene>
    <name evidence="1" type="ORF">LAD73_02760</name>
</gene>
<evidence type="ECO:0000313" key="1">
    <source>
        <dbReference type="EMBL" id="MBZ4195622.1"/>
    </source>
</evidence>
<accession>A0A953NEP9</accession>
<dbReference type="Proteomes" id="UP000772186">
    <property type="component" value="Unassembled WGS sequence"/>
</dbReference>
<dbReference type="NCBIfam" id="TIGR04313">
    <property type="entry name" value="aro_clust_Mycop"/>
    <property type="match status" value="1"/>
</dbReference>
<dbReference type="InterPro" id="IPR027593">
    <property type="entry name" value="Aro_clust"/>
</dbReference>
<evidence type="ECO:0000313" key="2">
    <source>
        <dbReference type="Proteomes" id="UP000772186"/>
    </source>
</evidence>